<feature type="compositionally biased region" description="Basic and acidic residues" evidence="1">
    <location>
        <begin position="154"/>
        <end position="165"/>
    </location>
</feature>
<dbReference type="Proteomes" id="UP000239494">
    <property type="component" value="Unassembled WGS sequence"/>
</dbReference>
<dbReference type="SUPFAM" id="SSF55961">
    <property type="entry name" value="Bet v1-like"/>
    <property type="match status" value="1"/>
</dbReference>
<dbReference type="InterPro" id="IPR023393">
    <property type="entry name" value="START-like_dom_sf"/>
</dbReference>
<evidence type="ECO:0000313" key="2">
    <source>
        <dbReference type="EMBL" id="PRY42221.1"/>
    </source>
</evidence>
<organism evidence="2 3">
    <name type="scientific">Umezawaea tangerina</name>
    <dbReference type="NCBI Taxonomy" id="84725"/>
    <lineage>
        <taxon>Bacteria</taxon>
        <taxon>Bacillati</taxon>
        <taxon>Actinomycetota</taxon>
        <taxon>Actinomycetes</taxon>
        <taxon>Pseudonocardiales</taxon>
        <taxon>Pseudonocardiaceae</taxon>
        <taxon>Umezawaea</taxon>
    </lineage>
</organism>
<proteinExistence type="predicted"/>
<reference evidence="2 3" key="1">
    <citation type="submission" date="2018-03" db="EMBL/GenBank/DDBJ databases">
        <title>Genomic Encyclopedia of Archaeal and Bacterial Type Strains, Phase II (KMG-II): from individual species to whole genera.</title>
        <authorList>
            <person name="Goeker M."/>
        </authorList>
    </citation>
    <scope>NUCLEOTIDE SEQUENCE [LARGE SCALE GENOMIC DNA]</scope>
    <source>
        <strain evidence="2 3">DSM 44720</strain>
    </source>
</reference>
<accession>A0A2T0T9A1</accession>
<dbReference type="AlphaFoldDB" id="A0A2T0T9A1"/>
<keyword evidence="3" id="KW-1185">Reference proteome</keyword>
<comment type="caution">
    <text evidence="2">The sequence shown here is derived from an EMBL/GenBank/DDBJ whole genome shotgun (WGS) entry which is preliminary data.</text>
</comment>
<dbReference type="Pfam" id="PF10604">
    <property type="entry name" value="Polyketide_cyc2"/>
    <property type="match status" value="1"/>
</dbReference>
<name>A0A2T0T9A1_9PSEU</name>
<dbReference type="EMBL" id="PVTF01000004">
    <property type="protein sequence ID" value="PRY42221.1"/>
    <property type="molecule type" value="Genomic_DNA"/>
</dbReference>
<dbReference type="Gene3D" id="3.30.530.20">
    <property type="match status" value="1"/>
</dbReference>
<protein>
    <submittedName>
        <fullName evidence="2">Polyketide cyclase/dehydrase/lipid transport protein</fullName>
    </submittedName>
</protein>
<evidence type="ECO:0000313" key="3">
    <source>
        <dbReference type="Proteomes" id="UP000239494"/>
    </source>
</evidence>
<dbReference type="InterPro" id="IPR019587">
    <property type="entry name" value="Polyketide_cyclase/dehydratase"/>
</dbReference>
<feature type="region of interest" description="Disordered" evidence="1">
    <location>
        <begin position="150"/>
        <end position="174"/>
    </location>
</feature>
<evidence type="ECO:0000256" key="1">
    <source>
        <dbReference type="SAM" id="MobiDB-lite"/>
    </source>
</evidence>
<gene>
    <name evidence="2" type="ORF">CLV43_10451</name>
</gene>
<sequence>MPPNLYRFHSTWPVACSTAVAFEVLSDLGSYPLWWPEVKQAVKVDDRCARLHCRSLLPYELVFQARHNTQDPDRGLLVADLTGDLDGTVGWRIEADGERTRLVYEQVVTVRKPLLRKLGVVARPALVANHELMMRHGQRGLYTYLAGFHAGRHQHPEPPHPEHGQTRQTPQAPQ</sequence>